<gene>
    <name evidence="1" type="ORF">TRL7639_00049</name>
</gene>
<organism evidence="1 2">
    <name type="scientific">Falsiruegeria litorea R37</name>
    <dbReference type="NCBI Taxonomy" id="1200284"/>
    <lineage>
        <taxon>Bacteria</taxon>
        <taxon>Pseudomonadati</taxon>
        <taxon>Pseudomonadota</taxon>
        <taxon>Alphaproteobacteria</taxon>
        <taxon>Rhodobacterales</taxon>
        <taxon>Roseobacteraceae</taxon>
        <taxon>Falsiruegeria</taxon>
    </lineage>
</organism>
<evidence type="ECO:0000313" key="2">
    <source>
        <dbReference type="Proteomes" id="UP000193077"/>
    </source>
</evidence>
<dbReference type="InterPro" id="IPR008868">
    <property type="entry name" value="TniB"/>
</dbReference>
<dbReference type="Gene3D" id="3.40.50.300">
    <property type="entry name" value="P-loop containing nucleotide triphosphate hydrolases"/>
    <property type="match status" value="1"/>
</dbReference>
<evidence type="ECO:0000313" key="1">
    <source>
        <dbReference type="EMBL" id="SLN11032.1"/>
    </source>
</evidence>
<dbReference type="RefSeq" id="WP_165759710.1">
    <property type="nucleotide sequence ID" value="NZ_FWFO01000001.1"/>
</dbReference>
<dbReference type="EMBL" id="FWFO01000001">
    <property type="protein sequence ID" value="SLN11032.1"/>
    <property type="molecule type" value="Genomic_DNA"/>
</dbReference>
<dbReference type="SUPFAM" id="SSF52540">
    <property type="entry name" value="P-loop containing nucleoside triphosphate hydrolases"/>
    <property type="match status" value="1"/>
</dbReference>
<dbReference type="InterPro" id="IPR027417">
    <property type="entry name" value="P-loop_NTPase"/>
</dbReference>
<name>A0A1Y5R7N7_9RHOB</name>
<proteinExistence type="predicted"/>
<keyword evidence="2" id="KW-1185">Reference proteome</keyword>
<dbReference type="AlphaFoldDB" id="A0A1Y5R7N7"/>
<protein>
    <recommendedName>
        <fullName evidence="3">AAA+ ATPase domain-containing protein</fullName>
    </recommendedName>
</protein>
<sequence>MSHQALKAVLEQTIHHTLYQKARNELIETIALAQKLGGSIVPFLGPTRCGKSRMLEDIRGELGRPTKELEGWVYDSDFAIGSIPNKPNDKMLVRSMLASLGLNGKRGLSASEIEAQLYREITSKGIQVIALDECNHCAERGHHLSKRGVTDHFKRLVDNTGVTLVLCGLPKFQKILDEIEQCRDRSMKTIQILPYSWSLEEEKTNFAGAIATAFGHLQDLGVSFDFDSQEVVVRLYGVSGGRIGVVMRVLHGAVGFINNNVLTYESIARSAKTVLQAQHRPDFFADLGYRYGRPLIENISDLERACRLTQGELAAIAPEAKTDVASLDWQYDRRWSDPVCPECLANGHLYHQSWRHGLVTACHTLIELVSRIRRKATDAGGDTVAFSDLTLRRTTDKIALKKLLELICEGTVQATLASLDAKLADFRFLKSDVEYVLKSERHSLDWTANDVAKLTGWKAQSVTHWCKEGLLESRTVSHGIGVSFLVSPMQLAAFQSEFVPLGTIAKSRNTTSRKLLSGLAKRGIKTHGAVIEGKTSRGHLVKLRDLATLAD</sequence>
<accession>A0A1Y5R7N7</accession>
<dbReference type="Proteomes" id="UP000193077">
    <property type="component" value="Unassembled WGS sequence"/>
</dbReference>
<evidence type="ECO:0008006" key="3">
    <source>
        <dbReference type="Google" id="ProtNLM"/>
    </source>
</evidence>
<dbReference type="Pfam" id="PF05621">
    <property type="entry name" value="TniB"/>
    <property type="match status" value="1"/>
</dbReference>
<reference evidence="1 2" key="1">
    <citation type="submission" date="2017-03" db="EMBL/GenBank/DDBJ databases">
        <authorList>
            <person name="Afonso C.L."/>
            <person name="Miller P.J."/>
            <person name="Scott M.A."/>
            <person name="Spackman E."/>
            <person name="Goraichik I."/>
            <person name="Dimitrov K.M."/>
            <person name="Suarez D.L."/>
            <person name="Swayne D.E."/>
        </authorList>
    </citation>
    <scope>NUCLEOTIDE SEQUENCE [LARGE SCALE GENOMIC DNA]</scope>
    <source>
        <strain evidence="1 2">CECT 7639</strain>
    </source>
</reference>